<dbReference type="AlphaFoldDB" id="A0AAP6XM70"/>
<evidence type="ECO:0000313" key="2">
    <source>
        <dbReference type="Proteomes" id="UP000591626"/>
    </source>
</evidence>
<evidence type="ECO:0000313" key="1">
    <source>
        <dbReference type="EMBL" id="NJJ03802.1"/>
    </source>
</evidence>
<keyword evidence="1" id="KW-0378">Hydrolase</keyword>
<name>A0AAP6XM70_9CORY</name>
<keyword evidence="1" id="KW-0547">Nucleotide-binding</keyword>
<keyword evidence="1" id="KW-0347">Helicase</keyword>
<gene>
    <name evidence="1" type="ORF">HC138_05465</name>
</gene>
<dbReference type="EMBL" id="JAAUVV010000008">
    <property type="protein sequence ID" value="NJJ03802.1"/>
    <property type="molecule type" value="Genomic_DNA"/>
</dbReference>
<dbReference type="GO" id="GO:0004386">
    <property type="term" value="F:helicase activity"/>
    <property type="evidence" value="ECO:0007669"/>
    <property type="project" value="UniProtKB-KW"/>
</dbReference>
<organism evidence="1 2">
    <name type="scientific">Corynebacterium coyleae</name>
    <dbReference type="NCBI Taxonomy" id="53374"/>
    <lineage>
        <taxon>Bacteria</taxon>
        <taxon>Bacillati</taxon>
        <taxon>Actinomycetota</taxon>
        <taxon>Actinomycetes</taxon>
        <taxon>Mycobacteriales</taxon>
        <taxon>Corynebacteriaceae</taxon>
        <taxon>Corynebacterium</taxon>
    </lineage>
</organism>
<proteinExistence type="predicted"/>
<protein>
    <submittedName>
        <fullName evidence="1">RNA helicase</fullName>
    </submittedName>
</protein>
<sequence length="54" mass="6183">MTVSNRPETAQDVKGERPPRGQIAFAKLILKREREGKGKIRVTDEMRRVASFDL</sequence>
<comment type="caution">
    <text evidence="1">The sequence shown here is derived from an EMBL/GenBank/DDBJ whole genome shotgun (WGS) entry which is preliminary data.</text>
</comment>
<dbReference type="RefSeq" id="WP_101732482.1">
    <property type="nucleotide sequence ID" value="NZ_JAAUVV010000008.1"/>
</dbReference>
<dbReference type="Proteomes" id="UP000591626">
    <property type="component" value="Unassembled WGS sequence"/>
</dbReference>
<reference evidence="1 2" key="1">
    <citation type="submission" date="2020-03" db="EMBL/GenBank/DDBJ databases">
        <title>Draft genome sequences of bacterial isolates from the female urobiome.</title>
        <authorList>
            <person name="Miller-Ensminger T."/>
            <person name="Wolfe A.J."/>
            <person name="Putonti C."/>
        </authorList>
    </citation>
    <scope>NUCLEOTIDE SEQUENCE [LARGE SCALE GENOMIC DNA]</scope>
    <source>
        <strain evidence="1 2">UMB8490</strain>
    </source>
</reference>
<accession>A0AAP6XM70</accession>
<keyword evidence="1" id="KW-0067">ATP-binding</keyword>